<evidence type="ECO:0000313" key="1">
    <source>
        <dbReference type="EMBL" id="OYR72729.1"/>
    </source>
</evidence>
<dbReference type="EMBL" id="NHPB01000010">
    <property type="protein sequence ID" value="OYR72729.1"/>
    <property type="molecule type" value="Genomic_DNA"/>
</dbReference>
<name>A0A256JV04_HALEZ</name>
<comment type="caution">
    <text evidence="1">The sequence shown here is derived from an EMBL/GenBank/DDBJ whole genome shotgun (WGS) entry which is preliminary data.</text>
</comment>
<protein>
    <submittedName>
        <fullName evidence="1">Uncharacterized protein</fullName>
    </submittedName>
</protein>
<evidence type="ECO:0000313" key="2">
    <source>
        <dbReference type="Proteomes" id="UP000216758"/>
    </source>
</evidence>
<gene>
    <name evidence="1" type="ORF">DJ78_02090</name>
</gene>
<dbReference type="RefSeq" id="WP_094582492.1">
    <property type="nucleotide sequence ID" value="NZ_NHPB01000010.1"/>
</dbReference>
<dbReference type="AlphaFoldDB" id="A0A256JV04"/>
<reference evidence="1 2" key="1">
    <citation type="journal article" date="2014" name="Front. Microbiol.">
        <title>Population and genomic analysis of the genus Halorubrum.</title>
        <authorList>
            <person name="Fullmer M.S."/>
            <person name="Soucy S.M."/>
            <person name="Swithers K.S."/>
            <person name="Makkay A.M."/>
            <person name="Wheeler R."/>
            <person name="Ventosa A."/>
            <person name="Gogarten J.P."/>
            <person name="Papke R.T."/>
        </authorList>
    </citation>
    <scope>NUCLEOTIDE SEQUENCE [LARGE SCALE GENOMIC DNA]</scope>
    <source>
        <strain evidence="1 2">G37</strain>
    </source>
</reference>
<proteinExistence type="predicted"/>
<dbReference type="OrthoDB" id="203188at2157"/>
<accession>A0A256JV04</accession>
<dbReference type="Proteomes" id="UP000216758">
    <property type="component" value="Unassembled WGS sequence"/>
</dbReference>
<organism evidence="1 2">
    <name type="scientific">Halorubrum ezzemoulense</name>
    <name type="common">Halorubrum chaoviator</name>
    <dbReference type="NCBI Taxonomy" id="337243"/>
    <lineage>
        <taxon>Archaea</taxon>
        <taxon>Methanobacteriati</taxon>
        <taxon>Methanobacteriota</taxon>
        <taxon>Stenosarchaea group</taxon>
        <taxon>Halobacteria</taxon>
        <taxon>Halobacteriales</taxon>
        <taxon>Haloferacaceae</taxon>
        <taxon>Halorubrum</taxon>
    </lineage>
</organism>
<sequence>MSIFEDPYEVWYQSGTHRDHTTGPCEDDTLLEALQAVDATTGADVSITNGDAVVVLDRRSAATISERLGDDVHVSRDDPLVPREHVYLVPRRIEQVLPGKTQVHTVESSSRWGLVMVPSCVSYDNDIIDPAGVVGISWVIVS</sequence>